<dbReference type="Proteomes" id="UP000222831">
    <property type="component" value="Segment"/>
</dbReference>
<evidence type="ECO:0000313" key="2">
    <source>
        <dbReference type="EMBL" id="BAW19092.1"/>
    </source>
</evidence>
<dbReference type="RefSeq" id="YP_009598811.1">
    <property type="nucleotide sequence ID" value="NC_041911.1"/>
</dbReference>
<reference evidence="2 3" key="1">
    <citation type="submission" date="2016-12" db="EMBL/GenBank/DDBJ databases">
        <title>Characterization of two jumbo phages RP12 and RP31 infecting the phytopathogen Ralstonia solanacearum.</title>
        <authorList>
            <person name="Kawasaki T."/>
            <person name="Yoshikawa G."/>
            <person name="Ogata H."/>
            <person name="Yamada T."/>
        </authorList>
    </citation>
    <scope>NUCLEOTIDE SEQUENCE [LARGE SCALE GENOMIC DNA]</scope>
    <source>
        <strain evidence="2 3">RP12</strain>
    </source>
</reference>
<protein>
    <recommendedName>
        <fullName evidence="1">Polymerase nucleotidyl transferase domain-containing protein</fullName>
    </recommendedName>
</protein>
<sequence length="301" mass="34397">MLDNNKEKLAEASVLVSRHLGLEVVASAIHGSMLRGFNDPNSDIDMCFLLNRPVSDYINMTNVPFFEGTLEERRKRLADLSTKLTHELGWPIMVSILDMRSLLRGIMNCSTFSLMAYESFAKENERIKFLFDPVAEDYFCVENLVFRCAEHITKSMHTLSQIQGSGLEFKQERTYLGILWSAHRVLAYIGGDKQHCRTVDELITLNIDQWGGAFSEGFQRPVLGVIRARVERSPFVAPQGVSEEAMGLLQIFTDKVLQEATDYVRKHPRRVPTRAEETREMIDLYQELLNGEDQESEEITV</sequence>
<evidence type="ECO:0000259" key="1">
    <source>
        <dbReference type="Pfam" id="PF01909"/>
    </source>
</evidence>
<dbReference type="Gene3D" id="3.30.460.10">
    <property type="entry name" value="Beta Polymerase, domain 2"/>
    <property type="match status" value="1"/>
</dbReference>
<dbReference type="InterPro" id="IPR002934">
    <property type="entry name" value="Polymerase_NTP_transf_dom"/>
</dbReference>
<dbReference type="Pfam" id="PF01909">
    <property type="entry name" value="NTP_transf_2"/>
    <property type="match status" value="1"/>
</dbReference>
<name>A0A1L7N0U6_9CAUD</name>
<dbReference type="KEGG" id="vg:40074513"/>
<keyword evidence="3" id="KW-1185">Reference proteome</keyword>
<evidence type="ECO:0000313" key="3">
    <source>
        <dbReference type="Proteomes" id="UP000222831"/>
    </source>
</evidence>
<feature type="domain" description="Polymerase nucleotidyl transferase" evidence="1">
    <location>
        <begin position="24"/>
        <end position="95"/>
    </location>
</feature>
<dbReference type="InterPro" id="IPR043519">
    <property type="entry name" value="NT_sf"/>
</dbReference>
<dbReference type="GeneID" id="40074513"/>
<organism evidence="2 3">
    <name type="scientific">Ralstonia phage RP12</name>
    <dbReference type="NCBI Taxonomy" id="1923889"/>
    <lineage>
        <taxon>Viruses</taxon>
        <taxon>Duplodnaviria</taxon>
        <taxon>Heunggongvirae</taxon>
        <taxon>Uroviricota</taxon>
        <taxon>Caudoviricetes</taxon>
        <taxon>Chimalliviridae</taxon>
        <taxon>Ripduovirus</taxon>
        <taxon>Ripduovirus RP12</taxon>
    </lineage>
</organism>
<dbReference type="GO" id="GO:0016779">
    <property type="term" value="F:nucleotidyltransferase activity"/>
    <property type="evidence" value="ECO:0007669"/>
    <property type="project" value="InterPro"/>
</dbReference>
<dbReference type="SUPFAM" id="SSF81301">
    <property type="entry name" value="Nucleotidyltransferase"/>
    <property type="match status" value="1"/>
</dbReference>
<proteinExistence type="predicted"/>
<accession>A0A1L7N0U6</accession>
<dbReference type="EMBL" id="AP017924">
    <property type="protein sequence ID" value="BAW19092.1"/>
    <property type="molecule type" value="Genomic_DNA"/>
</dbReference>